<gene>
    <name evidence="2" type="ORF">AUK18_00010</name>
</gene>
<protein>
    <submittedName>
        <fullName evidence="2">Uncharacterized protein</fullName>
    </submittedName>
</protein>
<keyword evidence="1" id="KW-0472">Membrane</keyword>
<evidence type="ECO:0000313" key="3">
    <source>
        <dbReference type="Proteomes" id="UP000183605"/>
    </source>
</evidence>
<keyword evidence="1" id="KW-1133">Transmembrane helix</keyword>
<accession>A0A1J5B914</accession>
<comment type="caution">
    <text evidence="2">The sequence shown here is derived from an EMBL/GenBank/DDBJ whole genome shotgun (WGS) entry which is preliminary data.</text>
</comment>
<sequence length="98" mass="11137">MTEEEKNNSFRYAAGLLLGLATTAVAAFLYKTESGKKVNKIFKTYYREVKEHFNKLAKDFSSSETVDKAVTKEVKQIRKKISLIKKNVFSQSGKPLVK</sequence>
<evidence type="ECO:0000256" key="1">
    <source>
        <dbReference type="SAM" id="Phobius"/>
    </source>
</evidence>
<dbReference type="AlphaFoldDB" id="A0A1J5B914"/>
<proteinExistence type="predicted"/>
<name>A0A1J5B914_9BACT</name>
<dbReference type="Proteomes" id="UP000183605">
    <property type="component" value="Unassembled WGS sequence"/>
</dbReference>
<dbReference type="EMBL" id="MNXQ01000001">
    <property type="protein sequence ID" value="OIP04466.1"/>
    <property type="molecule type" value="Genomic_DNA"/>
</dbReference>
<feature type="transmembrane region" description="Helical" evidence="1">
    <location>
        <begin position="12"/>
        <end position="30"/>
    </location>
</feature>
<evidence type="ECO:0000313" key="2">
    <source>
        <dbReference type="EMBL" id="OIP04466.1"/>
    </source>
</evidence>
<keyword evidence="1" id="KW-0812">Transmembrane</keyword>
<organism evidence="2 3">
    <name type="scientific">Candidatus Beckwithbacteria bacterium CG2_30_44_31</name>
    <dbReference type="NCBI Taxonomy" id="1805035"/>
    <lineage>
        <taxon>Bacteria</taxon>
        <taxon>Candidatus Beckwithiibacteriota</taxon>
    </lineage>
</organism>
<reference evidence="2 3" key="1">
    <citation type="journal article" date="2016" name="Environ. Microbiol.">
        <title>Genomic resolution of a cold subsurface aquifer community provides metabolic insights for novel microbes adapted to high CO concentrations.</title>
        <authorList>
            <person name="Probst A.J."/>
            <person name="Castelle C.J."/>
            <person name="Singh A."/>
            <person name="Brown C.T."/>
            <person name="Anantharaman K."/>
            <person name="Sharon I."/>
            <person name="Hug L.A."/>
            <person name="Burstein D."/>
            <person name="Emerson J.B."/>
            <person name="Thomas B.C."/>
            <person name="Banfield J.F."/>
        </authorList>
    </citation>
    <scope>NUCLEOTIDE SEQUENCE [LARGE SCALE GENOMIC DNA]</scope>
    <source>
        <strain evidence="2">CG2_30_44_31</strain>
    </source>
</reference>